<comment type="caution">
    <text evidence="1">The sequence shown here is derived from an EMBL/GenBank/DDBJ whole genome shotgun (WGS) entry which is preliminary data.</text>
</comment>
<sequence length="69" mass="7438">MGFDLLHSEAVQSSGGWGVVGGADNWDIRATAAVLFHVRALRRWAPQKDHRRWVALATEMKEGGGPPGG</sequence>
<protein>
    <submittedName>
        <fullName evidence="1">Uncharacterized protein</fullName>
    </submittedName>
</protein>
<dbReference type="AlphaFoldDB" id="A0AAD7S5M3"/>
<name>A0AAD7S5M3_9TELE</name>
<organism evidence="1 2">
    <name type="scientific">Aldrovandia affinis</name>
    <dbReference type="NCBI Taxonomy" id="143900"/>
    <lineage>
        <taxon>Eukaryota</taxon>
        <taxon>Metazoa</taxon>
        <taxon>Chordata</taxon>
        <taxon>Craniata</taxon>
        <taxon>Vertebrata</taxon>
        <taxon>Euteleostomi</taxon>
        <taxon>Actinopterygii</taxon>
        <taxon>Neopterygii</taxon>
        <taxon>Teleostei</taxon>
        <taxon>Notacanthiformes</taxon>
        <taxon>Halosauridae</taxon>
        <taxon>Aldrovandia</taxon>
    </lineage>
</organism>
<reference evidence="1" key="1">
    <citation type="journal article" date="2023" name="Science">
        <title>Genome structures resolve the early diversification of teleost fishes.</title>
        <authorList>
            <person name="Parey E."/>
            <person name="Louis A."/>
            <person name="Montfort J."/>
            <person name="Bouchez O."/>
            <person name="Roques C."/>
            <person name="Iampietro C."/>
            <person name="Lluch J."/>
            <person name="Castinel A."/>
            <person name="Donnadieu C."/>
            <person name="Desvignes T."/>
            <person name="Floi Bucao C."/>
            <person name="Jouanno E."/>
            <person name="Wen M."/>
            <person name="Mejri S."/>
            <person name="Dirks R."/>
            <person name="Jansen H."/>
            <person name="Henkel C."/>
            <person name="Chen W.J."/>
            <person name="Zahm M."/>
            <person name="Cabau C."/>
            <person name="Klopp C."/>
            <person name="Thompson A.W."/>
            <person name="Robinson-Rechavi M."/>
            <person name="Braasch I."/>
            <person name="Lecointre G."/>
            <person name="Bobe J."/>
            <person name="Postlethwait J.H."/>
            <person name="Berthelot C."/>
            <person name="Roest Crollius H."/>
            <person name="Guiguen Y."/>
        </authorList>
    </citation>
    <scope>NUCLEOTIDE SEQUENCE</scope>
    <source>
        <strain evidence="1">NC1722</strain>
    </source>
</reference>
<accession>A0AAD7S5M3</accession>
<keyword evidence="2" id="KW-1185">Reference proteome</keyword>
<dbReference type="EMBL" id="JAINUG010000107">
    <property type="protein sequence ID" value="KAJ8396383.1"/>
    <property type="molecule type" value="Genomic_DNA"/>
</dbReference>
<dbReference type="Proteomes" id="UP001221898">
    <property type="component" value="Unassembled WGS sequence"/>
</dbReference>
<evidence type="ECO:0000313" key="1">
    <source>
        <dbReference type="EMBL" id="KAJ8396383.1"/>
    </source>
</evidence>
<gene>
    <name evidence="1" type="ORF">AAFF_G00019600</name>
</gene>
<evidence type="ECO:0000313" key="2">
    <source>
        <dbReference type="Proteomes" id="UP001221898"/>
    </source>
</evidence>
<proteinExistence type="predicted"/>